<gene>
    <name evidence="1" type="ORF">HGP28_18420</name>
</gene>
<dbReference type="AlphaFoldDB" id="A0A7X8TUL8"/>
<dbReference type="RefSeq" id="WP_168837913.1">
    <property type="nucleotide sequence ID" value="NZ_JABAIK010000031.1"/>
</dbReference>
<protein>
    <submittedName>
        <fullName evidence="1">Uncharacterized protein</fullName>
    </submittedName>
</protein>
<keyword evidence="2" id="KW-1185">Reference proteome</keyword>
<dbReference type="Proteomes" id="UP000535589">
    <property type="component" value="Unassembled WGS sequence"/>
</dbReference>
<sequence>MSLQHPEDILTHALSTFGEATKGLAEISIGSFTSSSKEFIIYTYLRSKHVKDYKAECITIRFPISIYPLKLTIDDKKMSGAFTRSDIICRDKESLCDALNKFFLSDLFTEEVKLLVNIAAMNKSRS</sequence>
<dbReference type="EMBL" id="JABAIK010000031">
    <property type="protein sequence ID" value="NLS14837.1"/>
    <property type="molecule type" value="Genomic_DNA"/>
</dbReference>
<reference evidence="1 2" key="1">
    <citation type="submission" date="2020-04" db="EMBL/GenBank/DDBJ databases">
        <title>Vibrio sp. SM6, a novel species isolated from seawater.</title>
        <authorList>
            <person name="Wang X."/>
        </authorList>
    </citation>
    <scope>NUCLEOTIDE SEQUENCE [LARGE SCALE GENOMIC DNA]</scope>
    <source>
        <strain evidence="1 2">SM6</strain>
    </source>
</reference>
<proteinExistence type="predicted"/>
<evidence type="ECO:0000313" key="1">
    <source>
        <dbReference type="EMBL" id="NLS14837.1"/>
    </source>
</evidence>
<organism evidence="1 2">
    <name type="scientific">Vibrio agarilyticus</name>
    <dbReference type="NCBI Taxonomy" id="2726741"/>
    <lineage>
        <taxon>Bacteria</taxon>
        <taxon>Pseudomonadati</taxon>
        <taxon>Pseudomonadota</taxon>
        <taxon>Gammaproteobacteria</taxon>
        <taxon>Vibrionales</taxon>
        <taxon>Vibrionaceae</taxon>
        <taxon>Vibrio</taxon>
    </lineage>
</organism>
<evidence type="ECO:0000313" key="2">
    <source>
        <dbReference type="Proteomes" id="UP000535589"/>
    </source>
</evidence>
<name>A0A7X8TUL8_9VIBR</name>
<accession>A0A7X8TUL8</accession>
<comment type="caution">
    <text evidence="1">The sequence shown here is derived from an EMBL/GenBank/DDBJ whole genome shotgun (WGS) entry which is preliminary data.</text>
</comment>